<organism evidence="1 2">
    <name type="scientific">Coptis chinensis</name>
    <dbReference type="NCBI Taxonomy" id="261450"/>
    <lineage>
        <taxon>Eukaryota</taxon>
        <taxon>Viridiplantae</taxon>
        <taxon>Streptophyta</taxon>
        <taxon>Embryophyta</taxon>
        <taxon>Tracheophyta</taxon>
        <taxon>Spermatophyta</taxon>
        <taxon>Magnoliopsida</taxon>
        <taxon>Ranunculales</taxon>
        <taxon>Ranunculaceae</taxon>
        <taxon>Coptidoideae</taxon>
        <taxon>Coptis</taxon>
    </lineage>
</organism>
<reference evidence="1 2" key="1">
    <citation type="submission" date="2020-10" db="EMBL/GenBank/DDBJ databases">
        <title>The Coptis chinensis genome and diversification of protoberbering-type alkaloids.</title>
        <authorList>
            <person name="Wang B."/>
            <person name="Shu S."/>
            <person name="Song C."/>
            <person name="Liu Y."/>
        </authorList>
    </citation>
    <scope>NUCLEOTIDE SEQUENCE [LARGE SCALE GENOMIC DNA]</scope>
    <source>
        <strain evidence="1">HL-2020</strain>
        <tissue evidence="1">Leaf</tissue>
    </source>
</reference>
<dbReference type="Proteomes" id="UP000631114">
    <property type="component" value="Unassembled WGS sequence"/>
</dbReference>
<proteinExistence type="predicted"/>
<dbReference type="OrthoDB" id="1305336at2759"/>
<accession>A0A835I5W4</accession>
<sequence>MLRWPWILAYEDVNVSLLCKWFWRFGSDRKAYGRSLTNMELSVWDGNRSRVLFWDDKWCGDRPWKNIFNNLHAISWSKTGTVQQHLVLENGMRDWDRNFRRGYFEREMQHVILFIELIGRSRTNNNPDCRR</sequence>
<evidence type="ECO:0008006" key="3">
    <source>
        <dbReference type="Google" id="ProtNLM"/>
    </source>
</evidence>
<dbReference type="AlphaFoldDB" id="A0A835I5W4"/>
<protein>
    <recommendedName>
        <fullName evidence="3">Reverse transcriptase zinc-binding domain-containing protein</fullName>
    </recommendedName>
</protein>
<comment type="caution">
    <text evidence="1">The sequence shown here is derived from an EMBL/GenBank/DDBJ whole genome shotgun (WGS) entry which is preliminary data.</text>
</comment>
<evidence type="ECO:0000313" key="2">
    <source>
        <dbReference type="Proteomes" id="UP000631114"/>
    </source>
</evidence>
<gene>
    <name evidence="1" type="ORF">IFM89_035821</name>
</gene>
<name>A0A835I5W4_9MAGN</name>
<dbReference type="EMBL" id="JADFTS010000004">
    <property type="protein sequence ID" value="KAF9611836.1"/>
    <property type="molecule type" value="Genomic_DNA"/>
</dbReference>
<evidence type="ECO:0000313" key="1">
    <source>
        <dbReference type="EMBL" id="KAF9611836.1"/>
    </source>
</evidence>
<keyword evidence="2" id="KW-1185">Reference proteome</keyword>